<proteinExistence type="predicted"/>
<feature type="domain" description="Large polyvalent protein associated" evidence="1">
    <location>
        <begin position="238"/>
        <end position="384"/>
    </location>
</feature>
<organism evidence="2">
    <name type="scientific">marine sediment metagenome</name>
    <dbReference type="NCBI Taxonomy" id="412755"/>
    <lineage>
        <taxon>unclassified sequences</taxon>
        <taxon>metagenomes</taxon>
        <taxon>ecological metagenomes</taxon>
    </lineage>
</organism>
<sequence length="565" mass="65186">VLVDGEQRTMLADNSFAQDWVLRDPEIKTGFANGIRIASGAPILRFFATGGGNPAFFVTNIPRDIALQWMSTTEYSAHLPYAVVQYVRDIASVAKDAFTRKGRYVDYINEGGGMEFLTHQGKIGKVKGQWGNIKKAFAWFGETSEIATRLMLRQRALRSGKTAEEATWIARNYLDFSQGGSWAKAADTGIPYLNASIQGTRGIFRAAAQKPGVMSYKIAQVGTLASSLYLSNRTWEGWKQVSNRDKVNNWIIPTPFSYTTKDGDKKYIYFKIAKDQGQRVMATVFEGLMAKYMGDEIDPKQIAQSVEDAIPMLPTELLPPSISAIMGYAANEDFWRMEDIWRGPKVKAYAESTKYTHPAFVKLGEYTGLSPERTKYALSRLFTYGNIYTSMAGYGWEKLLNELPEKDKDKVTEEIILNQPFIRRLVNDTDPYYEHEKKLKDVKLKTQTERYVRTKDFDKISQGFYDNESTRKDVNDFIKELPIEEKKRLRQRHIRRRRLQNIPDKRWWLNLMSLNPEAKATVYWNRWQLADDKERNRLQNTLVKIPNIRSKRFYKRLMSLRRGAK</sequence>
<feature type="non-terminal residue" evidence="2">
    <location>
        <position position="1"/>
    </location>
</feature>
<gene>
    <name evidence="2" type="ORF">LCGC14_1561690</name>
</gene>
<comment type="caution">
    <text evidence="2">The sequence shown here is derived from an EMBL/GenBank/DDBJ whole genome shotgun (WGS) entry which is preliminary data.</text>
</comment>
<evidence type="ECO:0000313" key="2">
    <source>
        <dbReference type="EMBL" id="KKM44362.1"/>
    </source>
</evidence>
<protein>
    <recommendedName>
        <fullName evidence="1">Large polyvalent protein associated domain-containing protein</fullName>
    </recommendedName>
</protein>
<name>A0A0F9IMC3_9ZZZZ</name>
<dbReference type="EMBL" id="LAZR01012073">
    <property type="protein sequence ID" value="KKM44362.1"/>
    <property type="molecule type" value="Genomic_DNA"/>
</dbReference>
<dbReference type="AlphaFoldDB" id="A0A0F9IMC3"/>
<dbReference type="InterPro" id="IPR040561">
    <property type="entry name" value="LPD38"/>
</dbReference>
<evidence type="ECO:0000259" key="1">
    <source>
        <dbReference type="Pfam" id="PF18857"/>
    </source>
</evidence>
<dbReference type="Pfam" id="PF18857">
    <property type="entry name" value="LPD38"/>
    <property type="match status" value="1"/>
</dbReference>
<accession>A0A0F9IMC3</accession>
<reference evidence="2" key="1">
    <citation type="journal article" date="2015" name="Nature">
        <title>Complex archaea that bridge the gap between prokaryotes and eukaryotes.</title>
        <authorList>
            <person name="Spang A."/>
            <person name="Saw J.H."/>
            <person name="Jorgensen S.L."/>
            <person name="Zaremba-Niedzwiedzka K."/>
            <person name="Martijn J."/>
            <person name="Lind A.E."/>
            <person name="van Eijk R."/>
            <person name="Schleper C."/>
            <person name="Guy L."/>
            <person name="Ettema T.J."/>
        </authorList>
    </citation>
    <scope>NUCLEOTIDE SEQUENCE</scope>
</reference>